<reference evidence="6" key="1">
    <citation type="submission" date="2016-10" db="EMBL/GenBank/DDBJ databases">
        <authorList>
            <person name="Varghese N."/>
            <person name="Submissions S."/>
        </authorList>
    </citation>
    <scope>NUCLEOTIDE SEQUENCE [LARGE SCALE GENOMIC DNA]</scope>
    <source>
        <strain evidence="6">CGMCC 1.11012</strain>
    </source>
</reference>
<feature type="domain" description="HTH araC/xylS-type" evidence="4">
    <location>
        <begin position="197"/>
        <end position="295"/>
    </location>
</feature>
<dbReference type="STRING" id="1174501.SAMN05216192_13817"/>
<dbReference type="CDD" id="cd06986">
    <property type="entry name" value="cupin_MmsR-like_N"/>
    <property type="match status" value="1"/>
</dbReference>
<evidence type="ECO:0000313" key="6">
    <source>
        <dbReference type="Proteomes" id="UP000199050"/>
    </source>
</evidence>
<keyword evidence="3" id="KW-0804">Transcription</keyword>
<dbReference type="EMBL" id="FNDX01000038">
    <property type="protein sequence ID" value="SDK31905.1"/>
    <property type="molecule type" value="Genomic_DNA"/>
</dbReference>
<dbReference type="PANTHER" id="PTHR43280">
    <property type="entry name" value="ARAC-FAMILY TRANSCRIPTIONAL REGULATOR"/>
    <property type="match status" value="1"/>
</dbReference>
<dbReference type="PRINTS" id="PR00032">
    <property type="entry name" value="HTHARAC"/>
</dbReference>
<dbReference type="Pfam" id="PF02311">
    <property type="entry name" value="AraC_binding"/>
    <property type="match status" value="1"/>
</dbReference>
<keyword evidence="1" id="KW-0805">Transcription regulation</keyword>
<dbReference type="GO" id="GO:0003700">
    <property type="term" value="F:DNA-binding transcription factor activity"/>
    <property type="evidence" value="ECO:0007669"/>
    <property type="project" value="InterPro"/>
</dbReference>
<accession>A0A1G9AZ92</accession>
<dbReference type="Gene3D" id="1.10.10.60">
    <property type="entry name" value="Homeodomain-like"/>
    <property type="match status" value="2"/>
</dbReference>
<name>A0A1G9AZ92_9BACL</name>
<proteinExistence type="predicted"/>
<evidence type="ECO:0000256" key="2">
    <source>
        <dbReference type="ARBA" id="ARBA00023125"/>
    </source>
</evidence>
<dbReference type="AlphaFoldDB" id="A0A1G9AZ92"/>
<dbReference type="SUPFAM" id="SSF46689">
    <property type="entry name" value="Homeodomain-like"/>
    <property type="match status" value="2"/>
</dbReference>
<dbReference type="Pfam" id="PF12833">
    <property type="entry name" value="HTH_18"/>
    <property type="match status" value="1"/>
</dbReference>
<dbReference type="Proteomes" id="UP000199050">
    <property type="component" value="Unassembled WGS sequence"/>
</dbReference>
<evidence type="ECO:0000256" key="3">
    <source>
        <dbReference type="ARBA" id="ARBA00023163"/>
    </source>
</evidence>
<dbReference type="GO" id="GO:0043565">
    <property type="term" value="F:sequence-specific DNA binding"/>
    <property type="evidence" value="ECO:0007669"/>
    <property type="project" value="InterPro"/>
</dbReference>
<keyword evidence="2" id="KW-0238">DNA-binding</keyword>
<sequence>MAGRMMQKREGFTEEKLYVLPDYWMKELEQEALTSELFVTDIGYFPNAEYHFRERPEGVPAHIFIFCESGEGWVELRSGERMTVREGELVIIPPDTPHRYGAGAGNPWSIYWFHFKGDHAAGLVSLFGLSAGPLALSPSGIARFTEWFQPAYELLAERTYSLTSHVHVAQTTRQLLSGIGLNTSKSAQEKKREHYLEQAIKYMNQHMEESIRLTELARHVGLSQQHLIHLFNLETGVPPIEYFLRLKIQRAGQLLDLTELSIKEVSSAVGISDPYYFSRLFKKMSGFSPSRYRSIPKG</sequence>
<dbReference type="RefSeq" id="WP_090717936.1">
    <property type="nucleotide sequence ID" value="NZ_CBCSKY010000014.1"/>
</dbReference>
<evidence type="ECO:0000259" key="4">
    <source>
        <dbReference type="PROSITE" id="PS01124"/>
    </source>
</evidence>
<dbReference type="InterPro" id="IPR018060">
    <property type="entry name" value="HTH_AraC"/>
</dbReference>
<dbReference type="InterPro" id="IPR003313">
    <property type="entry name" value="AraC-bd"/>
</dbReference>
<organism evidence="5 6">
    <name type="scientific">Paenibacillus typhae</name>
    <dbReference type="NCBI Taxonomy" id="1174501"/>
    <lineage>
        <taxon>Bacteria</taxon>
        <taxon>Bacillati</taxon>
        <taxon>Bacillota</taxon>
        <taxon>Bacilli</taxon>
        <taxon>Bacillales</taxon>
        <taxon>Paenibacillaceae</taxon>
        <taxon>Paenibacillus</taxon>
    </lineage>
</organism>
<dbReference type="InterPro" id="IPR020449">
    <property type="entry name" value="Tscrpt_reg_AraC-type_HTH"/>
</dbReference>
<gene>
    <name evidence="5" type="ORF">SAMN05216192_13817</name>
</gene>
<keyword evidence="6" id="KW-1185">Reference proteome</keyword>
<dbReference type="Gene3D" id="2.60.120.280">
    <property type="entry name" value="Regulatory protein AraC"/>
    <property type="match status" value="1"/>
</dbReference>
<evidence type="ECO:0000256" key="1">
    <source>
        <dbReference type="ARBA" id="ARBA00023015"/>
    </source>
</evidence>
<dbReference type="InterPro" id="IPR037923">
    <property type="entry name" value="HTH-like"/>
</dbReference>
<dbReference type="PANTHER" id="PTHR43280:SF30">
    <property type="entry name" value="MMSAB OPERON REGULATORY PROTEIN"/>
    <property type="match status" value="1"/>
</dbReference>
<dbReference type="OrthoDB" id="9807321at2"/>
<evidence type="ECO:0000313" key="5">
    <source>
        <dbReference type="EMBL" id="SDK31905.1"/>
    </source>
</evidence>
<dbReference type="SUPFAM" id="SSF51215">
    <property type="entry name" value="Regulatory protein AraC"/>
    <property type="match status" value="1"/>
</dbReference>
<protein>
    <submittedName>
        <fullName evidence="5">AraC-like ligand binding domain-containing protein</fullName>
    </submittedName>
</protein>
<dbReference type="PROSITE" id="PS01124">
    <property type="entry name" value="HTH_ARAC_FAMILY_2"/>
    <property type="match status" value="1"/>
</dbReference>
<dbReference type="InterPro" id="IPR009057">
    <property type="entry name" value="Homeodomain-like_sf"/>
</dbReference>
<dbReference type="SMART" id="SM00342">
    <property type="entry name" value="HTH_ARAC"/>
    <property type="match status" value="1"/>
</dbReference>